<organism evidence="9 10">
    <name type="scientific">Ligilactobacillus hayakitensis DSM 18933 = JCM 14209</name>
    <dbReference type="NCBI Taxonomy" id="1423755"/>
    <lineage>
        <taxon>Bacteria</taxon>
        <taxon>Bacillati</taxon>
        <taxon>Bacillota</taxon>
        <taxon>Bacilli</taxon>
        <taxon>Lactobacillales</taxon>
        <taxon>Lactobacillaceae</taxon>
        <taxon>Ligilactobacillus</taxon>
    </lineage>
</organism>
<comment type="function">
    <text evidence="4 8">Catalyzes the interconversion of 2-phosphoglycerate and 3-phosphoglycerate.</text>
</comment>
<evidence type="ECO:0000313" key="10">
    <source>
        <dbReference type="Proteomes" id="UP000051054"/>
    </source>
</evidence>
<keyword evidence="2 4" id="KW-0324">Glycolysis</keyword>
<name>A0A0R1WK85_9LACO</name>
<dbReference type="GO" id="GO:0006096">
    <property type="term" value="P:glycolytic process"/>
    <property type="evidence" value="ECO:0007669"/>
    <property type="project" value="UniProtKB-UniRule"/>
</dbReference>
<evidence type="ECO:0000256" key="5">
    <source>
        <dbReference type="PIRSR" id="PIRSR613078-1"/>
    </source>
</evidence>
<evidence type="ECO:0000256" key="7">
    <source>
        <dbReference type="PIRSR" id="PIRSR613078-3"/>
    </source>
</evidence>
<evidence type="ECO:0000256" key="2">
    <source>
        <dbReference type="ARBA" id="ARBA00023152"/>
    </source>
</evidence>
<dbReference type="InterPro" id="IPR013078">
    <property type="entry name" value="His_Pase_superF_clade-1"/>
</dbReference>
<dbReference type="HAMAP" id="MF_01039">
    <property type="entry name" value="PGAM_GpmA"/>
    <property type="match status" value="1"/>
</dbReference>
<comment type="catalytic activity">
    <reaction evidence="4 8">
        <text>(2R)-2-phosphoglycerate = (2R)-3-phosphoglycerate</text>
        <dbReference type="Rhea" id="RHEA:15901"/>
        <dbReference type="ChEBI" id="CHEBI:58272"/>
        <dbReference type="ChEBI" id="CHEBI:58289"/>
        <dbReference type="EC" id="5.4.2.11"/>
    </reaction>
</comment>
<keyword evidence="10" id="KW-1185">Reference proteome</keyword>
<feature type="binding site" evidence="4 6">
    <location>
        <begin position="114"/>
        <end position="115"/>
    </location>
    <ligand>
        <name>substrate</name>
    </ligand>
</feature>
<comment type="pathway">
    <text evidence="4 8">Carbohydrate degradation; glycolysis; pyruvate from D-glyceraldehyde 3-phosphate: step 3/5.</text>
</comment>
<evidence type="ECO:0000256" key="8">
    <source>
        <dbReference type="RuleBase" id="RU004512"/>
    </source>
</evidence>
<evidence type="ECO:0000313" key="9">
    <source>
        <dbReference type="EMBL" id="KRM18288.1"/>
    </source>
</evidence>
<evidence type="ECO:0000256" key="3">
    <source>
        <dbReference type="ARBA" id="ARBA00023235"/>
    </source>
</evidence>
<feature type="binding site" evidence="4 6">
    <location>
        <begin position="8"/>
        <end position="15"/>
    </location>
    <ligand>
        <name>substrate</name>
    </ligand>
</feature>
<dbReference type="CDD" id="cd07067">
    <property type="entry name" value="HP_PGM_like"/>
    <property type="match status" value="1"/>
</dbReference>
<dbReference type="NCBIfam" id="TIGR01258">
    <property type="entry name" value="pgm_1"/>
    <property type="match status" value="1"/>
</dbReference>
<protein>
    <recommendedName>
        <fullName evidence="4 8">2,3-bisphosphoglycerate-dependent phosphoglycerate mutase</fullName>
        <shortName evidence="4">BPG-dependent PGAM</shortName>
        <shortName evidence="4">PGAM</shortName>
        <shortName evidence="4">Phosphoglyceromutase</shortName>
        <shortName evidence="4">dPGM</shortName>
        <ecNumber evidence="4 8">5.4.2.11</ecNumber>
    </recommendedName>
</protein>
<keyword evidence="3 4" id="KW-0413">Isomerase</keyword>
<keyword evidence="4" id="KW-0312">Gluconeogenesis</keyword>
<dbReference type="InterPro" id="IPR029033">
    <property type="entry name" value="His_PPase_superfam"/>
</dbReference>
<dbReference type="Proteomes" id="UP000051054">
    <property type="component" value="Unassembled WGS sequence"/>
</dbReference>
<dbReference type="InterPro" id="IPR001345">
    <property type="entry name" value="PG/BPGM_mutase_AS"/>
</dbReference>
<feature type="binding site" evidence="4 6">
    <location>
        <position position="98"/>
    </location>
    <ligand>
        <name>substrate</name>
    </ligand>
</feature>
<dbReference type="eggNOG" id="COG0588">
    <property type="taxonomic scope" value="Bacteria"/>
</dbReference>
<sequence>MVKLVLLRHGQSTANEANIYTGWSDMPLTQYGCQQAREAGRKILQNNLQFTQVHTSVLVRAIKTANLVMQESKQLYLPISKTWRLNERHYGALRGLNKDFTKKKYGEKQVALWRRSFDAKPPLLDHPIMQRRYEKIPYDVLPVGESLRDASERILPYWVEKIAPQLIAGNNQLIVAHGSTLRALIKYIEKISDENIDGVEVANAQPIVYTLNKKLEVIDKKVL</sequence>
<dbReference type="Pfam" id="PF00300">
    <property type="entry name" value="His_Phos_1"/>
    <property type="match status" value="1"/>
</dbReference>
<dbReference type="SUPFAM" id="SSF53254">
    <property type="entry name" value="Phosphoglycerate mutase-like"/>
    <property type="match status" value="1"/>
</dbReference>
<feature type="binding site" evidence="4 6">
    <location>
        <begin position="87"/>
        <end position="90"/>
    </location>
    <ligand>
        <name>substrate</name>
    </ligand>
</feature>
<dbReference type="STRING" id="1423755.FC40_GL000968"/>
<feature type="binding site" evidence="4 6">
    <location>
        <position position="60"/>
    </location>
    <ligand>
        <name>substrate</name>
    </ligand>
</feature>
<comment type="similarity">
    <text evidence="1 4">Belongs to the phosphoglycerate mutase family. BPG-dependent PGAM subfamily.</text>
</comment>
<dbReference type="AlphaFoldDB" id="A0A0R1WK85"/>
<feature type="active site" description="Tele-phosphohistidine intermediate" evidence="4 5">
    <location>
        <position position="9"/>
    </location>
</feature>
<dbReference type="UniPathway" id="UPA00109">
    <property type="reaction ID" value="UER00186"/>
</dbReference>
<dbReference type="InterPro" id="IPR005952">
    <property type="entry name" value="Phosphogly_mut1"/>
</dbReference>
<evidence type="ECO:0000256" key="4">
    <source>
        <dbReference type="HAMAP-Rule" id="MF_01039"/>
    </source>
</evidence>
<dbReference type="SMART" id="SM00855">
    <property type="entry name" value="PGAM"/>
    <property type="match status" value="1"/>
</dbReference>
<dbReference type="RefSeq" id="WP_056938418.1">
    <property type="nucleotide sequence ID" value="NZ_AZGD01000095.1"/>
</dbReference>
<dbReference type="PIRSF" id="PIRSF000709">
    <property type="entry name" value="6PFK_2-Ptase"/>
    <property type="match status" value="1"/>
</dbReference>
<dbReference type="PROSITE" id="PS00175">
    <property type="entry name" value="PG_MUTASE"/>
    <property type="match status" value="1"/>
</dbReference>
<dbReference type="GO" id="GO:0006094">
    <property type="term" value="P:gluconeogenesis"/>
    <property type="evidence" value="ECO:0007669"/>
    <property type="project" value="UniProtKB-UniRule"/>
</dbReference>
<evidence type="ECO:0000256" key="6">
    <source>
        <dbReference type="PIRSR" id="PIRSR613078-2"/>
    </source>
</evidence>
<comment type="caution">
    <text evidence="9">The sequence shown here is derived from an EMBL/GenBank/DDBJ whole genome shotgun (WGS) entry which is preliminary data.</text>
</comment>
<gene>
    <name evidence="4" type="primary">gpmA</name>
    <name evidence="9" type="ORF">FC40_GL000968</name>
</gene>
<feature type="site" description="Transition state stabilizer" evidence="4 7">
    <location>
        <position position="177"/>
    </location>
</feature>
<proteinExistence type="inferred from homology"/>
<dbReference type="EC" id="5.4.2.11" evidence="4 8"/>
<feature type="active site" description="Proton donor/acceptor" evidence="4 5">
    <location>
        <position position="87"/>
    </location>
</feature>
<dbReference type="EMBL" id="AZGD01000095">
    <property type="protein sequence ID" value="KRM18288.1"/>
    <property type="molecule type" value="Genomic_DNA"/>
</dbReference>
<accession>A0A0R1WK85</accession>
<dbReference type="GO" id="GO:0004619">
    <property type="term" value="F:phosphoglycerate mutase activity"/>
    <property type="evidence" value="ECO:0007669"/>
    <property type="project" value="UniProtKB-UniRule"/>
</dbReference>
<feature type="binding site" evidence="4 6">
    <location>
        <begin position="21"/>
        <end position="22"/>
    </location>
    <ligand>
        <name>substrate</name>
    </ligand>
</feature>
<reference evidence="9 10" key="1">
    <citation type="journal article" date="2015" name="Genome Announc.">
        <title>Expanding the biotechnology potential of lactobacilli through comparative genomics of 213 strains and associated genera.</title>
        <authorList>
            <person name="Sun Z."/>
            <person name="Harris H.M."/>
            <person name="McCann A."/>
            <person name="Guo C."/>
            <person name="Argimon S."/>
            <person name="Zhang W."/>
            <person name="Yang X."/>
            <person name="Jeffery I.B."/>
            <person name="Cooney J.C."/>
            <person name="Kagawa T.F."/>
            <person name="Liu W."/>
            <person name="Song Y."/>
            <person name="Salvetti E."/>
            <person name="Wrobel A."/>
            <person name="Rasinkangas P."/>
            <person name="Parkhill J."/>
            <person name="Rea M.C."/>
            <person name="O'Sullivan O."/>
            <person name="Ritari J."/>
            <person name="Douillard F.P."/>
            <person name="Paul Ross R."/>
            <person name="Yang R."/>
            <person name="Briner A.E."/>
            <person name="Felis G.E."/>
            <person name="de Vos W.M."/>
            <person name="Barrangou R."/>
            <person name="Klaenhammer T.R."/>
            <person name="Caufield P.W."/>
            <person name="Cui Y."/>
            <person name="Zhang H."/>
            <person name="O'Toole P.W."/>
        </authorList>
    </citation>
    <scope>NUCLEOTIDE SEQUENCE [LARGE SCALE GENOMIC DNA]</scope>
    <source>
        <strain evidence="9 10">DSM 18933</strain>
    </source>
</reference>
<dbReference type="PANTHER" id="PTHR11931">
    <property type="entry name" value="PHOSPHOGLYCERATE MUTASE"/>
    <property type="match status" value="1"/>
</dbReference>
<comment type="caution">
    <text evidence="4">Lacks conserved residue(s) required for the propagation of feature annotation.</text>
</comment>
<dbReference type="PATRIC" id="fig|1423755.3.peg.1025"/>
<dbReference type="Gene3D" id="3.40.50.1240">
    <property type="entry name" value="Phosphoglycerate mutase-like"/>
    <property type="match status" value="1"/>
</dbReference>
<evidence type="ECO:0000256" key="1">
    <source>
        <dbReference type="ARBA" id="ARBA00006717"/>
    </source>
</evidence>